<dbReference type="Gene3D" id="3.40.50.1980">
    <property type="entry name" value="Nitrogenase molybdenum iron protein domain"/>
    <property type="match status" value="2"/>
</dbReference>
<reference evidence="7 8" key="1">
    <citation type="submission" date="2023-07" db="EMBL/GenBank/DDBJ databases">
        <authorList>
            <person name="Girao M."/>
            <person name="Carvalho M.F."/>
        </authorList>
    </citation>
    <scope>NUCLEOTIDE SEQUENCE [LARGE SCALE GENOMIC DNA]</scope>
    <source>
        <strain evidence="7 8">YIM65754</strain>
    </source>
</reference>
<evidence type="ECO:0000256" key="5">
    <source>
        <dbReference type="SAM" id="SignalP"/>
    </source>
</evidence>
<evidence type="ECO:0000256" key="4">
    <source>
        <dbReference type="ARBA" id="ARBA00022729"/>
    </source>
</evidence>
<accession>A0ABU7LBY6</accession>
<feature type="signal peptide" evidence="5">
    <location>
        <begin position="1"/>
        <end position="25"/>
    </location>
</feature>
<dbReference type="PANTHER" id="PTHR30532">
    <property type="entry name" value="IRON III DICITRATE-BINDING PERIPLASMIC PROTEIN"/>
    <property type="match status" value="1"/>
</dbReference>
<dbReference type="SUPFAM" id="SSF53807">
    <property type="entry name" value="Helical backbone' metal receptor"/>
    <property type="match status" value="1"/>
</dbReference>
<dbReference type="PROSITE" id="PS51257">
    <property type="entry name" value="PROKAR_LIPOPROTEIN"/>
    <property type="match status" value="1"/>
</dbReference>
<name>A0ABU7LBY6_9NOCA</name>
<dbReference type="Pfam" id="PF01497">
    <property type="entry name" value="Peripla_BP_2"/>
    <property type="match status" value="1"/>
</dbReference>
<keyword evidence="3" id="KW-0813">Transport</keyword>
<gene>
    <name evidence="7" type="ORF">Q7514_16225</name>
</gene>
<keyword evidence="8" id="KW-1185">Reference proteome</keyword>
<dbReference type="InterPro" id="IPR002491">
    <property type="entry name" value="ABC_transptr_periplasmic_BD"/>
</dbReference>
<protein>
    <submittedName>
        <fullName evidence="7">ABC transporter substrate-binding protein</fullName>
    </submittedName>
</protein>
<dbReference type="PANTHER" id="PTHR30532:SF1">
    <property type="entry name" value="IRON(3+)-HYDROXAMATE-BINDING PROTEIN FHUD"/>
    <property type="match status" value="1"/>
</dbReference>
<evidence type="ECO:0000313" key="8">
    <source>
        <dbReference type="Proteomes" id="UP001336020"/>
    </source>
</evidence>
<comment type="caution">
    <text evidence="7">The sequence shown here is derived from an EMBL/GenBank/DDBJ whole genome shotgun (WGS) entry which is preliminary data.</text>
</comment>
<comment type="subcellular location">
    <subcellularLocation>
        <location evidence="1">Cell envelope</location>
    </subcellularLocation>
</comment>
<evidence type="ECO:0000259" key="6">
    <source>
        <dbReference type="PROSITE" id="PS50983"/>
    </source>
</evidence>
<dbReference type="RefSeq" id="WP_330134316.1">
    <property type="nucleotide sequence ID" value="NZ_JAUTXY010000007.1"/>
</dbReference>
<keyword evidence="4 5" id="KW-0732">Signal</keyword>
<organism evidence="7 8">
    <name type="scientific">Rhodococcus artemisiae</name>
    <dbReference type="NCBI Taxonomy" id="714159"/>
    <lineage>
        <taxon>Bacteria</taxon>
        <taxon>Bacillati</taxon>
        <taxon>Actinomycetota</taxon>
        <taxon>Actinomycetes</taxon>
        <taxon>Mycobacteriales</taxon>
        <taxon>Nocardiaceae</taxon>
        <taxon>Rhodococcus</taxon>
    </lineage>
</organism>
<evidence type="ECO:0000256" key="1">
    <source>
        <dbReference type="ARBA" id="ARBA00004196"/>
    </source>
</evidence>
<dbReference type="EMBL" id="JAUTXY010000007">
    <property type="protein sequence ID" value="MEE2059070.1"/>
    <property type="molecule type" value="Genomic_DNA"/>
</dbReference>
<feature type="domain" description="Fe/B12 periplasmic-binding" evidence="6">
    <location>
        <begin position="66"/>
        <end position="342"/>
    </location>
</feature>
<comment type="similarity">
    <text evidence="2">Belongs to the bacterial solute-binding protein 8 family.</text>
</comment>
<evidence type="ECO:0000313" key="7">
    <source>
        <dbReference type="EMBL" id="MEE2059070.1"/>
    </source>
</evidence>
<proteinExistence type="inferred from homology"/>
<dbReference type="PROSITE" id="PS50983">
    <property type="entry name" value="FE_B12_PBP"/>
    <property type="match status" value="1"/>
</dbReference>
<dbReference type="Proteomes" id="UP001336020">
    <property type="component" value="Unassembled WGS sequence"/>
</dbReference>
<feature type="chain" id="PRO_5047181191" evidence="5">
    <location>
        <begin position="26"/>
        <end position="348"/>
    </location>
</feature>
<dbReference type="InterPro" id="IPR051313">
    <property type="entry name" value="Bact_iron-sidero_bind"/>
</dbReference>
<evidence type="ECO:0000256" key="3">
    <source>
        <dbReference type="ARBA" id="ARBA00022448"/>
    </source>
</evidence>
<sequence>MPLPTARKRITATLAALIGATLVLAGCSNGTPSAEEDQGSAAVSGAFPATIDTARGEITVEEKPERIIALKPRHIELLHLLGEESFEYSAAPFEDSESLLEFYPWLEGSFEGEPATNLITADNTPSPEAIAALDPDLILTNIWGADDQLYSQLSQIAPTYVGIDPDTQTSWQDELAALATLTGHDSASVEEIKADYASELAAAAERLPGLQGKTFQVAVLAGDNILQLSDYANEPLLGLGLEPGEGQPTTGVEGLTAPKFSLENVDQLTADVLFIIPEKGTTPNTEFKEALRSDPRVAELPSAQNGTLIYLTPQEWTALNGGVSTSYLWWLDNAVPQLEESALNQSSE</sequence>
<evidence type="ECO:0000256" key="2">
    <source>
        <dbReference type="ARBA" id="ARBA00008814"/>
    </source>
</evidence>